<dbReference type="PANTHER" id="PTHR32004">
    <property type="entry name" value="TRNA LIGASE"/>
    <property type="match status" value="1"/>
</dbReference>
<sequence length="736" mass="85999">MRILVIMRGAPGCGKSTFIRKHQLEPYTLCPDDIRLMHHGIVLSSEGREIVSLEKEKSTWKLLYELLEQRMADGIFTVIDATASTSSEIKRYKKLAEEYRYRVLLVDMSNVPIEQAKKQNEMRLNGEQYYKYVPEHVIDRMYKRFDTQAVPGGIQIVSTDTYQEEIEKLYAPRDFSNYKKIHHIGDIHGCYDVLMEYFDTYSNGVIKEDELYIFCGDYLDRGIQNKEVMKWILQNYQRPNLLFLEGNHEQWILHYANDDIHKIRNRGFKTDTMKDLESFSRKELKGFCKSLLQLASYTYGDKTVLVDHGGISKVLDKDIYKVPTYQLIKGVGNYEEMIEVCTAFENDQNIYQIFGHRNIQKSDIQVNTSCFCLEGEVEFGGHLRAVVLDESGFDCIEVKNNVFGMTSLPTTRDNNNFDLSSGGIVDELRKSKFIRENVFDNDISAFNFTREAFTKQKWNALTMKARGLFINTKTNEVVMRGYEKFMNTGEVSETRLSTLEKKLIFPLTLYHKYNGYLGLVSYLDATDDLIVGTKGSLDGDFAVEFKKILYSGMYDVEFIKKYTKEHNCTLVFEVIAPPFDTHMIEYDKPELILLDCIYNKLEFERQDNNQGKACAKGIGCRFKEVCFVFDDFASFKEFHDRVIDDKEYKFDGEYIEGFVCEDASGFMFKMKLAYYKYWKRMRGAKDTWLRHKKAPKNLDEDARSFFLFIAELDDEVLEEDIISLRKRYLEHIKTVN</sequence>
<reference evidence="3 4" key="1">
    <citation type="submission" date="2023-07" db="EMBL/GenBank/DDBJ databases">
        <title>Genomic Encyclopedia of Type Strains, Phase IV (KMG-IV): sequencing the most valuable type-strain genomes for metagenomic binning, comparative biology and taxonomic classification.</title>
        <authorList>
            <person name="Goeker M."/>
        </authorList>
    </citation>
    <scope>NUCLEOTIDE SEQUENCE [LARGE SCALE GENOMIC DNA]</scope>
    <source>
        <strain evidence="3 4">DSM 16784</strain>
    </source>
</reference>
<dbReference type="EMBL" id="JAUSUR010000002">
    <property type="protein sequence ID" value="MDQ0360633.1"/>
    <property type="molecule type" value="Genomic_DNA"/>
</dbReference>
<dbReference type="InterPro" id="IPR027417">
    <property type="entry name" value="P-loop_NTPase"/>
</dbReference>
<evidence type="ECO:0000313" key="4">
    <source>
        <dbReference type="Proteomes" id="UP001230220"/>
    </source>
</evidence>
<accession>A0ABU0E177</accession>
<dbReference type="InterPro" id="IPR006186">
    <property type="entry name" value="Ser/Thr-sp_prot-phosphatase"/>
</dbReference>
<dbReference type="PANTHER" id="PTHR32004:SF1">
    <property type="entry name" value="TRNA LIGASE"/>
    <property type="match status" value="1"/>
</dbReference>
<feature type="domain" description="Calcineurin-like phosphoesterase" evidence="1">
    <location>
        <begin position="180"/>
        <end position="320"/>
    </location>
</feature>
<protein>
    <submittedName>
        <fullName evidence="3">Kinase</fullName>
    </submittedName>
</protein>
<dbReference type="InterPro" id="IPR029052">
    <property type="entry name" value="Metallo-depent_PP-like"/>
</dbReference>
<comment type="caution">
    <text evidence="3">The sequence shown here is derived from an EMBL/GenBank/DDBJ whole genome shotgun (WGS) entry which is preliminary data.</text>
</comment>
<dbReference type="GO" id="GO:0016301">
    <property type="term" value="F:kinase activity"/>
    <property type="evidence" value="ECO:0007669"/>
    <property type="project" value="UniProtKB-KW"/>
</dbReference>
<feature type="domain" description="T4 RNA ligase 1-like N-terminal" evidence="2">
    <location>
        <begin position="464"/>
        <end position="675"/>
    </location>
</feature>
<evidence type="ECO:0000313" key="3">
    <source>
        <dbReference type="EMBL" id="MDQ0360633.1"/>
    </source>
</evidence>
<name>A0ABU0E177_9FIRM</name>
<evidence type="ECO:0000259" key="2">
    <source>
        <dbReference type="Pfam" id="PF09511"/>
    </source>
</evidence>
<keyword evidence="4" id="KW-1185">Reference proteome</keyword>
<dbReference type="InterPro" id="IPR019039">
    <property type="entry name" value="T4-Rnl1-like_N"/>
</dbReference>
<dbReference type="SUPFAM" id="SSF52540">
    <property type="entry name" value="P-loop containing nucleoside triphosphate hydrolases"/>
    <property type="match status" value="1"/>
</dbReference>
<gene>
    <name evidence="3" type="ORF">J2S15_001378</name>
</gene>
<dbReference type="SUPFAM" id="SSF56300">
    <property type="entry name" value="Metallo-dependent phosphatases"/>
    <property type="match status" value="1"/>
</dbReference>
<dbReference type="PRINTS" id="PR00114">
    <property type="entry name" value="STPHPHTASE"/>
</dbReference>
<dbReference type="InterPro" id="IPR004843">
    <property type="entry name" value="Calcineurin-like_PHP"/>
</dbReference>
<keyword evidence="3" id="KW-0808">Transferase</keyword>
<evidence type="ECO:0000259" key="1">
    <source>
        <dbReference type="Pfam" id="PF00149"/>
    </source>
</evidence>
<dbReference type="Pfam" id="PF00149">
    <property type="entry name" value="Metallophos"/>
    <property type="match status" value="1"/>
</dbReference>
<organism evidence="3 4">
    <name type="scientific">Breznakia pachnodae</name>
    <dbReference type="NCBI Taxonomy" id="265178"/>
    <lineage>
        <taxon>Bacteria</taxon>
        <taxon>Bacillati</taxon>
        <taxon>Bacillota</taxon>
        <taxon>Erysipelotrichia</taxon>
        <taxon>Erysipelotrichales</taxon>
        <taxon>Erysipelotrichaceae</taxon>
        <taxon>Breznakia</taxon>
    </lineage>
</organism>
<dbReference type="Pfam" id="PF09511">
    <property type="entry name" value="RNA_lig_T4_1"/>
    <property type="match status" value="1"/>
</dbReference>
<dbReference type="Gene3D" id="3.60.21.10">
    <property type="match status" value="1"/>
</dbReference>
<dbReference type="RefSeq" id="WP_307406691.1">
    <property type="nucleotide sequence ID" value="NZ_JAUSUR010000002.1"/>
</dbReference>
<dbReference type="Proteomes" id="UP001230220">
    <property type="component" value="Unassembled WGS sequence"/>
</dbReference>
<dbReference type="Pfam" id="PF13671">
    <property type="entry name" value="AAA_33"/>
    <property type="match status" value="1"/>
</dbReference>
<keyword evidence="3" id="KW-0418">Kinase</keyword>
<dbReference type="Gene3D" id="3.40.50.300">
    <property type="entry name" value="P-loop containing nucleotide triphosphate hydrolases"/>
    <property type="match status" value="1"/>
</dbReference>
<proteinExistence type="predicted"/>